<evidence type="ECO:0000256" key="8">
    <source>
        <dbReference type="ARBA" id="ARBA00049016"/>
    </source>
</evidence>
<comment type="catalytic activity">
    <reaction evidence="7">
        <text>pyruvate(out) + H(+)(out) = pyruvate(in) + H(+)(in)</text>
        <dbReference type="Rhea" id="RHEA:64720"/>
        <dbReference type="ChEBI" id="CHEBI:15361"/>
        <dbReference type="ChEBI" id="CHEBI:15378"/>
    </reaction>
</comment>
<comment type="catalytic activity">
    <reaction evidence="8">
        <text>formate(in) + H(+)(in) = formate(out) + H(+)(out)</text>
        <dbReference type="Rhea" id="RHEA:80887"/>
        <dbReference type="ChEBI" id="CHEBI:15378"/>
        <dbReference type="ChEBI" id="CHEBI:15740"/>
    </reaction>
</comment>
<keyword evidence="3 11" id="KW-0812">Transmembrane</keyword>
<dbReference type="GO" id="GO:0015499">
    <property type="term" value="F:formate transmembrane transporter activity"/>
    <property type="evidence" value="ECO:0007669"/>
    <property type="project" value="TreeGrafter"/>
</dbReference>
<sequence length="170" mass="18021">MCNWMVSLAVFLGGATNDLVGKLVAVWFPISTFVAIGLEHSVANLFLMPAAMLLNASMSWGDIIFRNVLPVLAGNAVAGALVVAASYSYQFGGLGGKRRAIFAEKLAKRERRKTLLKVRETVGVAVEESSSALAGLAQSSKNVVNNMVETVGGSRRTASALFASKKNTEQ</sequence>
<comment type="catalytic activity">
    <reaction evidence="9">
        <text>acetate(out) + H(+)(out) = acetate(in) + H(+)(in)</text>
        <dbReference type="Rhea" id="RHEA:71803"/>
        <dbReference type="ChEBI" id="CHEBI:15378"/>
        <dbReference type="ChEBI" id="CHEBI:30089"/>
    </reaction>
</comment>
<evidence type="ECO:0000256" key="9">
    <source>
        <dbReference type="ARBA" id="ARBA00049088"/>
    </source>
</evidence>
<comment type="subunit">
    <text evidence="2">Homopentamer.</text>
</comment>
<dbReference type="AlphaFoldDB" id="A0A6U3AKI1"/>
<evidence type="ECO:0000256" key="10">
    <source>
        <dbReference type="ARBA" id="ARBA00049660"/>
    </source>
</evidence>
<keyword evidence="5 11" id="KW-0472">Membrane</keyword>
<dbReference type="GO" id="GO:0005886">
    <property type="term" value="C:plasma membrane"/>
    <property type="evidence" value="ECO:0007669"/>
    <property type="project" value="UniProtKB-SubCell"/>
</dbReference>
<comment type="similarity">
    <text evidence="10">Belongs to the FNT transporter (TC 1.A.16) family.</text>
</comment>
<evidence type="ECO:0000256" key="2">
    <source>
        <dbReference type="ARBA" id="ARBA00011255"/>
    </source>
</evidence>
<dbReference type="InterPro" id="IPR023271">
    <property type="entry name" value="Aquaporin-like"/>
</dbReference>
<dbReference type="InterPro" id="IPR000292">
    <property type="entry name" value="For/NO2_transpt"/>
</dbReference>
<keyword evidence="4 11" id="KW-1133">Transmembrane helix</keyword>
<dbReference type="Gene3D" id="1.20.1080.10">
    <property type="entry name" value="Glycerol uptake facilitator protein"/>
    <property type="match status" value="1"/>
</dbReference>
<evidence type="ECO:0000256" key="6">
    <source>
        <dbReference type="ARBA" id="ARBA00034245"/>
    </source>
</evidence>
<dbReference type="PANTHER" id="PTHR30520:SF6">
    <property type="entry name" value="FORMATE_NITRATE FAMILY TRANSPORTER (EUROFUNG)"/>
    <property type="match status" value="1"/>
</dbReference>
<evidence type="ECO:0000313" key="13">
    <source>
        <dbReference type="EMBL" id="CAD9962303.1"/>
    </source>
</evidence>
<feature type="transmembrane region" description="Helical" evidence="11">
    <location>
        <begin position="20"/>
        <end position="38"/>
    </location>
</feature>
<feature type="transmembrane region" description="Helical" evidence="11">
    <location>
        <begin position="71"/>
        <end position="89"/>
    </location>
</feature>
<evidence type="ECO:0000256" key="7">
    <source>
        <dbReference type="ARBA" id="ARBA00047693"/>
    </source>
</evidence>
<organism evidence="12">
    <name type="scientific">Entomoneis paludosa</name>
    <dbReference type="NCBI Taxonomy" id="265537"/>
    <lineage>
        <taxon>Eukaryota</taxon>
        <taxon>Sar</taxon>
        <taxon>Stramenopiles</taxon>
        <taxon>Ochrophyta</taxon>
        <taxon>Bacillariophyta</taxon>
        <taxon>Bacillariophyceae</taxon>
        <taxon>Bacillariophycidae</taxon>
        <taxon>Entomoneidaceae</taxon>
        <taxon>Entomoneis</taxon>
    </lineage>
</organism>
<evidence type="ECO:0000256" key="4">
    <source>
        <dbReference type="ARBA" id="ARBA00022989"/>
    </source>
</evidence>
<dbReference type="EMBL" id="HBHT01015654">
    <property type="protein sequence ID" value="CAD9962302.1"/>
    <property type="molecule type" value="Transcribed_RNA"/>
</dbReference>
<gene>
    <name evidence="12" type="ORF">APAL1065_LOCUS10444</name>
    <name evidence="13" type="ORF">APAL1065_LOCUS10445</name>
</gene>
<dbReference type="EMBL" id="HBHT01015655">
    <property type="protein sequence ID" value="CAD9962303.1"/>
    <property type="molecule type" value="Transcribed_RNA"/>
</dbReference>
<dbReference type="Pfam" id="PF01226">
    <property type="entry name" value="Form_Nir_trans"/>
    <property type="match status" value="1"/>
</dbReference>
<evidence type="ECO:0000256" key="5">
    <source>
        <dbReference type="ARBA" id="ARBA00023136"/>
    </source>
</evidence>
<reference evidence="12" key="1">
    <citation type="submission" date="2021-01" db="EMBL/GenBank/DDBJ databases">
        <authorList>
            <person name="Corre E."/>
            <person name="Pelletier E."/>
            <person name="Niang G."/>
            <person name="Scheremetjew M."/>
            <person name="Finn R."/>
            <person name="Kale V."/>
            <person name="Holt S."/>
            <person name="Cochrane G."/>
            <person name="Meng A."/>
            <person name="Brown T."/>
            <person name="Cohen L."/>
        </authorList>
    </citation>
    <scope>NUCLEOTIDE SEQUENCE</scope>
    <source>
        <strain evidence="12">CCMP125</strain>
    </source>
</reference>
<evidence type="ECO:0000256" key="11">
    <source>
        <dbReference type="SAM" id="Phobius"/>
    </source>
</evidence>
<protein>
    <recommendedName>
        <fullName evidence="14">Formate/nitrite transporter</fullName>
    </recommendedName>
</protein>
<evidence type="ECO:0000313" key="12">
    <source>
        <dbReference type="EMBL" id="CAD9962302.1"/>
    </source>
</evidence>
<evidence type="ECO:0008006" key="14">
    <source>
        <dbReference type="Google" id="ProtNLM"/>
    </source>
</evidence>
<evidence type="ECO:0000256" key="3">
    <source>
        <dbReference type="ARBA" id="ARBA00022692"/>
    </source>
</evidence>
<dbReference type="PANTHER" id="PTHR30520">
    <property type="entry name" value="FORMATE TRANSPORTER-RELATED"/>
    <property type="match status" value="1"/>
</dbReference>
<accession>A0A6U3AKI1</accession>
<proteinExistence type="inferred from homology"/>
<comment type="catalytic activity">
    <reaction evidence="6">
        <text>(S)-lactate(in) + H(+)(in) = (S)-lactate(out) + H(+)(out)</text>
        <dbReference type="Rhea" id="RHEA:29415"/>
        <dbReference type="ChEBI" id="CHEBI:15378"/>
        <dbReference type="ChEBI" id="CHEBI:16651"/>
    </reaction>
</comment>
<evidence type="ECO:0000256" key="1">
    <source>
        <dbReference type="ARBA" id="ARBA00004651"/>
    </source>
</evidence>
<name>A0A6U3AKI1_9STRA</name>
<comment type="subcellular location">
    <subcellularLocation>
        <location evidence="1">Cell membrane</location>
        <topology evidence="1">Multi-pass membrane protein</topology>
    </subcellularLocation>
</comment>